<protein>
    <recommendedName>
        <fullName evidence="1">Transposase putative helix-turn-helix domain-containing protein</fullName>
    </recommendedName>
</protein>
<evidence type="ECO:0000259" key="1">
    <source>
        <dbReference type="Pfam" id="PF12323"/>
    </source>
</evidence>
<gene>
    <name evidence="2" type="ORF">JOF57_004678</name>
</gene>
<sequence length="66" mass="7589">MPRFEVRQGWTVQAFRFTLDPTEGQSKSLARHFGARRKSYNWTVATLKADIEAWHATGVETGLLHE</sequence>
<name>A0ABS4ZZA6_9MYCO</name>
<organism evidence="2 3">
    <name type="scientific">Mycolicibacterium lutetiense</name>
    <dbReference type="NCBI Taxonomy" id="1641992"/>
    <lineage>
        <taxon>Bacteria</taxon>
        <taxon>Bacillati</taxon>
        <taxon>Actinomycetota</taxon>
        <taxon>Actinomycetes</taxon>
        <taxon>Mycobacteriales</taxon>
        <taxon>Mycobacteriaceae</taxon>
        <taxon>Mycolicibacterium</taxon>
    </lineage>
</organism>
<reference evidence="2 3" key="1">
    <citation type="submission" date="2021-03" db="EMBL/GenBank/DDBJ databases">
        <title>Sequencing the genomes of 1000 actinobacteria strains.</title>
        <authorList>
            <person name="Klenk H.-P."/>
        </authorList>
    </citation>
    <scope>NUCLEOTIDE SEQUENCE [LARGE SCALE GENOMIC DNA]</scope>
    <source>
        <strain evidence="2 3">DSM 46713</strain>
    </source>
</reference>
<dbReference type="EMBL" id="JAGIOP010000002">
    <property type="protein sequence ID" value="MBP2454765.1"/>
    <property type="molecule type" value="Genomic_DNA"/>
</dbReference>
<comment type="caution">
    <text evidence="2">The sequence shown here is derived from an EMBL/GenBank/DDBJ whole genome shotgun (WGS) entry which is preliminary data.</text>
</comment>
<dbReference type="Pfam" id="PF12323">
    <property type="entry name" value="HTH_OrfB_IS605"/>
    <property type="match status" value="1"/>
</dbReference>
<evidence type="ECO:0000313" key="2">
    <source>
        <dbReference type="EMBL" id="MBP2454765.1"/>
    </source>
</evidence>
<feature type="domain" description="Transposase putative helix-turn-helix" evidence="1">
    <location>
        <begin position="13"/>
        <end position="50"/>
    </location>
</feature>
<evidence type="ECO:0000313" key="3">
    <source>
        <dbReference type="Proteomes" id="UP000694460"/>
    </source>
</evidence>
<dbReference type="Proteomes" id="UP000694460">
    <property type="component" value="Unassembled WGS sequence"/>
</dbReference>
<dbReference type="InterPro" id="IPR021027">
    <property type="entry name" value="Transposase_put_HTH"/>
</dbReference>
<accession>A0ABS4ZZA6</accession>
<proteinExistence type="predicted"/>
<keyword evidence="3" id="KW-1185">Reference proteome</keyword>